<evidence type="ECO:0000313" key="1">
    <source>
        <dbReference type="EMBL" id="KAG5644108.1"/>
    </source>
</evidence>
<organism evidence="1 2">
    <name type="scientific">Asterophora parasitica</name>
    <dbReference type="NCBI Taxonomy" id="117018"/>
    <lineage>
        <taxon>Eukaryota</taxon>
        <taxon>Fungi</taxon>
        <taxon>Dikarya</taxon>
        <taxon>Basidiomycota</taxon>
        <taxon>Agaricomycotina</taxon>
        <taxon>Agaricomycetes</taxon>
        <taxon>Agaricomycetidae</taxon>
        <taxon>Agaricales</taxon>
        <taxon>Tricholomatineae</taxon>
        <taxon>Lyophyllaceae</taxon>
        <taxon>Asterophora</taxon>
    </lineage>
</organism>
<dbReference type="EMBL" id="JABCKV010000083">
    <property type="protein sequence ID" value="KAG5644108.1"/>
    <property type="molecule type" value="Genomic_DNA"/>
</dbReference>
<reference evidence="1" key="1">
    <citation type="submission" date="2020-07" db="EMBL/GenBank/DDBJ databases">
        <authorList>
            <person name="Nieuwenhuis M."/>
            <person name="Van De Peppel L.J.J."/>
        </authorList>
    </citation>
    <scope>NUCLEOTIDE SEQUENCE</scope>
    <source>
        <strain evidence="1">AP01</strain>
        <tissue evidence="1">Mycelium</tissue>
    </source>
</reference>
<keyword evidence="2" id="KW-1185">Reference proteome</keyword>
<proteinExistence type="predicted"/>
<gene>
    <name evidence="1" type="ORF">DXG03_009127</name>
</gene>
<reference evidence="1" key="2">
    <citation type="submission" date="2021-10" db="EMBL/GenBank/DDBJ databases">
        <title>Phylogenomics reveals ancestral predisposition of the termite-cultivated fungus Termitomyces towards a domesticated lifestyle.</title>
        <authorList>
            <person name="Auxier B."/>
            <person name="Grum-Grzhimaylo A."/>
            <person name="Cardenas M.E."/>
            <person name="Lodge J.D."/>
            <person name="Laessoe T."/>
            <person name="Pedersen O."/>
            <person name="Smith M.E."/>
            <person name="Kuyper T.W."/>
            <person name="Franco-Molano E.A."/>
            <person name="Baroni T.J."/>
            <person name="Aanen D.K."/>
        </authorList>
    </citation>
    <scope>NUCLEOTIDE SEQUENCE</scope>
    <source>
        <strain evidence="1">AP01</strain>
        <tissue evidence="1">Mycelium</tissue>
    </source>
</reference>
<name>A0A9P7G5T5_9AGAR</name>
<protein>
    <recommendedName>
        <fullName evidence="3">EthD domain-containing protein</fullName>
    </recommendedName>
</protein>
<evidence type="ECO:0000313" key="2">
    <source>
        <dbReference type="Proteomes" id="UP000775547"/>
    </source>
</evidence>
<comment type="caution">
    <text evidence="1">The sequence shown here is derived from an EMBL/GenBank/DDBJ whole genome shotgun (WGS) entry which is preliminary data.</text>
</comment>
<evidence type="ECO:0008006" key="3">
    <source>
        <dbReference type="Google" id="ProtNLM"/>
    </source>
</evidence>
<dbReference type="Proteomes" id="UP000775547">
    <property type="component" value="Unassembled WGS sequence"/>
</dbReference>
<sequence length="133" mass="15520">MSYEVRTDRVRVIIFLKQNSKRPRITSKEELGRSWIEGHTERFKTLDIVKKTGVKYDLVLIDDKLFTAPQSLGARLTALDEWDGLAIYEAESQEKIFEVLQSEEYQRVIGTYEQKFVIRSECPVLPLDLYTTS</sequence>
<dbReference type="AlphaFoldDB" id="A0A9P7G5T5"/>
<accession>A0A9P7G5T5</accession>
<dbReference type="OrthoDB" id="3183782at2759"/>